<reference evidence="5" key="1">
    <citation type="submission" date="2015-07" db="EMBL/GenBank/DDBJ databases">
        <title>Transcriptome Assembly of Anthurium amnicola.</title>
        <authorList>
            <person name="Suzuki J."/>
        </authorList>
    </citation>
    <scope>NUCLEOTIDE SEQUENCE</scope>
</reference>
<evidence type="ECO:0000259" key="4">
    <source>
        <dbReference type="Pfam" id="PF01494"/>
    </source>
</evidence>
<dbReference type="GO" id="GO:0004497">
    <property type="term" value="F:monooxygenase activity"/>
    <property type="evidence" value="ECO:0007669"/>
    <property type="project" value="UniProtKB-KW"/>
</dbReference>
<dbReference type="Pfam" id="PF01494">
    <property type="entry name" value="FAD_binding_3"/>
    <property type="match status" value="1"/>
</dbReference>
<dbReference type="PANTHER" id="PTHR45934">
    <property type="entry name" value="FAD/NAD(P)-BINDING OXIDOREDUCTASE FAMILY PROTEIN"/>
    <property type="match status" value="1"/>
</dbReference>
<dbReference type="Gene3D" id="3.50.50.60">
    <property type="entry name" value="FAD/NAD(P)-binding domain"/>
    <property type="match status" value="1"/>
</dbReference>
<dbReference type="GO" id="GO:0071949">
    <property type="term" value="F:FAD binding"/>
    <property type="evidence" value="ECO:0007669"/>
    <property type="project" value="InterPro"/>
</dbReference>
<evidence type="ECO:0000256" key="3">
    <source>
        <dbReference type="ARBA" id="ARBA00024018"/>
    </source>
</evidence>
<dbReference type="AlphaFoldDB" id="A0A1D1Z0G1"/>
<keyword evidence="2" id="KW-0503">Monooxygenase</keyword>
<accession>A0A1D1Z0G1</accession>
<evidence type="ECO:0000256" key="1">
    <source>
        <dbReference type="ARBA" id="ARBA00023002"/>
    </source>
</evidence>
<organism evidence="5">
    <name type="scientific">Anthurium amnicola</name>
    <dbReference type="NCBI Taxonomy" id="1678845"/>
    <lineage>
        <taxon>Eukaryota</taxon>
        <taxon>Viridiplantae</taxon>
        <taxon>Streptophyta</taxon>
        <taxon>Embryophyta</taxon>
        <taxon>Tracheophyta</taxon>
        <taxon>Spermatophyta</taxon>
        <taxon>Magnoliopsida</taxon>
        <taxon>Liliopsida</taxon>
        <taxon>Araceae</taxon>
        <taxon>Pothoideae</taxon>
        <taxon>Potheae</taxon>
        <taxon>Anthurium</taxon>
    </lineage>
</organism>
<evidence type="ECO:0000313" key="5">
    <source>
        <dbReference type="EMBL" id="JAT60393.1"/>
    </source>
</evidence>
<dbReference type="InterPro" id="IPR002938">
    <property type="entry name" value="FAD-bd"/>
</dbReference>
<dbReference type="InterPro" id="IPR044560">
    <property type="entry name" value="MOase"/>
</dbReference>
<proteinExistence type="inferred from homology"/>
<sequence>SLSLSFSVSQMAEVEDIVIVGAGIAGLSTALGLHRFALYGCGSFPWMGLKSVVLESSDHLRTSGFALAMWSNAWRALEVLGAADSLRRLHVQLQGVVIASAVSGDITSQITLKSEAKSGDPEIRCVRRNVLLGALASDLPQGTIRFNSKVVLIEEQGSLKRLHLADGSTLDAKVLVGCDGVNSVVAKWLGVRRPVYAGRSASRGIAEFPDGHGLNPNFLLYMGDGFRFGSQPCDEKHVYWFFTYTPSAKGKELEDDLVKTKQYVLSKLQNVPKEQLQVVERTEPSAIISSPLRSRWPWELLWGGGICKGNVCLAGDALHAMTPDLGQGGCSALEDGVTLARCLGEVFPRKPPSGGVEEEQERIQAGLQKYAKERKWRSFELICTAYVVGRIQQSGGALMNFLRDRWLASLMAKKLLSIQEFDCGNLSPKPSE</sequence>
<keyword evidence="1" id="KW-0560">Oxidoreductase</keyword>
<evidence type="ECO:0000256" key="2">
    <source>
        <dbReference type="ARBA" id="ARBA00023033"/>
    </source>
</evidence>
<name>A0A1D1Z0G1_9ARAE</name>
<comment type="similarity">
    <text evidence="3">Belongs to the 3-hydroxybenzoate 6-hydroxylase family.</text>
</comment>
<dbReference type="PRINTS" id="PR00420">
    <property type="entry name" value="RNGMNOXGNASE"/>
</dbReference>
<dbReference type="InterPro" id="IPR036188">
    <property type="entry name" value="FAD/NAD-bd_sf"/>
</dbReference>
<dbReference type="SUPFAM" id="SSF51905">
    <property type="entry name" value="FAD/NAD(P)-binding domain"/>
    <property type="match status" value="1"/>
</dbReference>
<feature type="domain" description="FAD-binding" evidence="4">
    <location>
        <begin position="16"/>
        <end position="347"/>
    </location>
</feature>
<feature type="non-terminal residue" evidence="5">
    <location>
        <position position="1"/>
    </location>
</feature>
<gene>
    <name evidence="5" type="primary">ABA2_5</name>
    <name evidence="5" type="ORF">g.89782</name>
</gene>
<protein>
    <submittedName>
        <fullName evidence="5">Zeaxanthin epoxidase, chloroplastic</fullName>
    </submittedName>
</protein>
<dbReference type="EMBL" id="GDJX01007543">
    <property type="protein sequence ID" value="JAT60393.1"/>
    <property type="molecule type" value="Transcribed_RNA"/>
</dbReference>
<dbReference type="PANTHER" id="PTHR45934:SF28">
    <property type="entry name" value="OS03G0153100 PROTEIN"/>
    <property type="match status" value="1"/>
</dbReference>